<feature type="compositionally biased region" description="Polar residues" evidence="1">
    <location>
        <begin position="34"/>
        <end position="51"/>
    </location>
</feature>
<feature type="region of interest" description="Disordered" evidence="1">
    <location>
        <begin position="34"/>
        <end position="81"/>
    </location>
</feature>
<proteinExistence type="predicted"/>
<sequence>MGTNWYPAIYSYTSHATRMYTHSHIPHRSIARSTAFSSPVASRSHSRTSAGFQGPMPSGGRRTPHTRLQAAEDPERERLPGPLGMAQQWWEDKLEETVESIETFMAPPSVELETLEFPRSAGISSTHYLVNVTLDGVSGKFLVDASLPYSVMTPQMAARSEEFQTLTELAPDELLERLEKLRRDLNELEGGPADLPRLTLREDLRKVSNIYVNNTFDLKGERLMVVHDFYMAKEAEKLGVTISGIMGMDMIKDLTCKLILDKTKPSLRLELPKLKPEPGLTLIRGLTLPLNTIGLKISFTAPETGWVPDASSLEFSESPAPKVNTTFGTIAKRPPEKDSADLWIRELYGVAMFEQQRDDAASPILAPAAPLLRAPLHTPSEAATAGQASDEKLHQAVENLEDFLDNVDAKPSPPKEKVEEPKMNAPVLGVLATGSPFTVINWQAAEMLDIFKNTPELRECPGIDVMSPGGVWTRLPLVQLNVQLWDFTEFGEYGLENNSQMKESLQRFQYTSQDPSINFTKPILVAIGDLSVDAYFKANGVAKGPVALIGQDVLMQQSYSLSVTPSSSPLIPNTLAFKTSDAEEQSNQKSSLWDRFVKAFNFRG</sequence>
<organism evidence="2">
    <name type="scientific">Eutreptiella gymnastica</name>
    <dbReference type="NCBI Taxonomy" id="73025"/>
    <lineage>
        <taxon>Eukaryota</taxon>
        <taxon>Discoba</taxon>
        <taxon>Euglenozoa</taxon>
        <taxon>Euglenida</taxon>
        <taxon>Spirocuta</taxon>
        <taxon>Euglenophyceae</taxon>
        <taxon>Eutreptiales</taxon>
        <taxon>Eutreptiaceae</taxon>
        <taxon>Eutreptiella</taxon>
    </lineage>
</organism>
<accession>A0A7S4D021</accession>
<evidence type="ECO:0000256" key="1">
    <source>
        <dbReference type="SAM" id="MobiDB-lite"/>
    </source>
</evidence>
<gene>
    <name evidence="2" type="ORF">EGYM00163_LOCUS22977</name>
</gene>
<dbReference type="EMBL" id="HBJA01065147">
    <property type="protein sequence ID" value="CAE0811827.1"/>
    <property type="molecule type" value="Transcribed_RNA"/>
</dbReference>
<reference evidence="2" key="1">
    <citation type="submission" date="2021-01" db="EMBL/GenBank/DDBJ databases">
        <authorList>
            <person name="Corre E."/>
            <person name="Pelletier E."/>
            <person name="Niang G."/>
            <person name="Scheremetjew M."/>
            <person name="Finn R."/>
            <person name="Kale V."/>
            <person name="Holt S."/>
            <person name="Cochrane G."/>
            <person name="Meng A."/>
            <person name="Brown T."/>
            <person name="Cohen L."/>
        </authorList>
    </citation>
    <scope>NUCLEOTIDE SEQUENCE</scope>
    <source>
        <strain evidence="2">CCMP1594</strain>
    </source>
</reference>
<name>A0A7S4D021_9EUGL</name>
<evidence type="ECO:0000313" key="2">
    <source>
        <dbReference type="EMBL" id="CAE0811827.1"/>
    </source>
</evidence>
<dbReference type="AlphaFoldDB" id="A0A7S4D021"/>
<protein>
    <submittedName>
        <fullName evidence="2">Uncharacterized protein</fullName>
    </submittedName>
</protein>